<protein>
    <submittedName>
        <fullName evidence="1">Uncharacterized protein</fullName>
    </submittedName>
</protein>
<name>A0A6G1JQ87_9PLEO</name>
<keyword evidence="2" id="KW-1185">Reference proteome</keyword>
<sequence>MASLRPKFYFLAPTTDSPVNGPIFLGGIITHPRNADCPLNNSPLLIDPAVIPVQTVENKDYSVTYEKTRSFTVGIWASFLANILGISGEISGDLGNKASETWSIKTLKTMSFTPTPDYIRQSLENSSVKEFIAKDANWLRSSRVYMITGLKFAYGASGVVTWAKMKGLNLHAGFDATSFGVPVTAGPLVGATREDRVEHTFGEKTPFVLAFRMQRIKVSSSGNIQDGTVAGGMLGLDDANEVWTPPGQEQFDFVVHGLEADADADEFEIDDKWEVLDVSSSLPELCGCSLAQG</sequence>
<organism evidence="1 2">
    <name type="scientific">Pleomassaria siparia CBS 279.74</name>
    <dbReference type="NCBI Taxonomy" id="1314801"/>
    <lineage>
        <taxon>Eukaryota</taxon>
        <taxon>Fungi</taxon>
        <taxon>Dikarya</taxon>
        <taxon>Ascomycota</taxon>
        <taxon>Pezizomycotina</taxon>
        <taxon>Dothideomycetes</taxon>
        <taxon>Pleosporomycetidae</taxon>
        <taxon>Pleosporales</taxon>
        <taxon>Pleomassariaceae</taxon>
        <taxon>Pleomassaria</taxon>
    </lineage>
</organism>
<accession>A0A6G1JQ87</accession>
<gene>
    <name evidence="1" type="ORF">K504DRAFT_445058</name>
</gene>
<dbReference type="Proteomes" id="UP000799428">
    <property type="component" value="Unassembled WGS sequence"/>
</dbReference>
<proteinExistence type="predicted"/>
<dbReference type="OrthoDB" id="4500473at2759"/>
<dbReference type="EMBL" id="MU005793">
    <property type="protein sequence ID" value="KAF2702779.1"/>
    <property type="molecule type" value="Genomic_DNA"/>
</dbReference>
<reference evidence="1" key="1">
    <citation type="journal article" date="2020" name="Stud. Mycol.">
        <title>101 Dothideomycetes genomes: a test case for predicting lifestyles and emergence of pathogens.</title>
        <authorList>
            <person name="Haridas S."/>
            <person name="Albert R."/>
            <person name="Binder M."/>
            <person name="Bloem J."/>
            <person name="Labutti K."/>
            <person name="Salamov A."/>
            <person name="Andreopoulos B."/>
            <person name="Baker S."/>
            <person name="Barry K."/>
            <person name="Bills G."/>
            <person name="Bluhm B."/>
            <person name="Cannon C."/>
            <person name="Castanera R."/>
            <person name="Culley D."/>
            <person name="Daum C."/>
            <person name="Ezra D."/>
            <person name="Gonzalez J."/>
            <person name="Henrissat B."/>
            <person name="Kuo A."/>
            <person name="Liang C."/>
            <person name="Lipzen A."/>
            <person name="Lutzoni F."/>
            <person name="Magnuson J."/>
            <person name="Mondo S."/>
            <person name="Nolan M."/>
            <person name="Ohm R."/>
            <person name="Pangilinan J."/>
            <person name="Park H.-J."/>
            <person name="Ramirez L."/>
            <person name="Alfaro M."/>
            <person name="Sun H."/>
            <person name="Tritt A."/>
            <person name="Yoshinaga Y."/>
            <person name="Zwiers L.-H."/>
            <person name="Turgeon B."/>
            <person name="Goodwin S."/>
            <person name="Spatafora J."/>
            <person name="Crous P."/>
            <person name="Grigoriev I."/>
        </authorList>
    </citation>
    <scope>NUCLEOTIDE SEQUENCE</scope>
    <source>
        <strain evidence="1">CBS 279.74</strain>
    </source>
</reference>
<evidence type="ECO:0000313" key="2">
    <source>
        <dbReference type="Proteomes" id="UP000799428"/>
    </source>
</evidence>
<evidence type="ECO:0000313" key="1">
    <source>
        <dbReference type="EMBL" id="KAF2702779.1"/>
    </source>
</evidence>
<dbReference type="AlphaFoldDB" id="A0A6G1JQ87"/>